<dbReference type="Gene3D" id="2.60.200.20">
    <property type="match status" value="1"/>
</dbReference>
<gene>
    <name evidence="2" type="ORF">SHI21_08875</name>
</gene>
<dbReference type="Proteomes" id="UP001302274">
    <property type="component" value="Unassembled WGS sequence"/>
</dbReference>
<accession>A0ABU5VTD6</accession>
<dbReference type="EMBL" id="JAYGJQ010000001">
    <property type="protein sequence ID" value="MEA9356313.1"/>
    <property type="molecule type" value="Genomic_DNA"/>
</dbReference>
<sequence length="116" mass="12982">MAVVLVITRHDNPQDIKEITVTKKLVLGNSIYCDVILEDKTVASMQCEIQPSKTGHIIAKNLDAKKEVLLNQTRLKKSALNSTDILKIGPYLLSIDKDQLTAEELAVINTEYEEFV</sequence>
<dbReference type="RefSeq" id="WP_323576004.1">
    <property type="nucleotide sequence ID" value="NZ_JAYGJQ010000001.1"/>
</dbReference>
<organism evidence="2 3">
    <name type="scientific">Bacteriovorax antarcticus</name>
    <dbReference type="NCBI Taxonomy" id="3088717"/>
    <lineage>
        <taxon>Bacteria</taxon>
        <taxon>Pseudomonadati</taxon>
        <taxon>Bdellovibrionota</taxon>
        <taxon>Bacteriovoracia</taxon>
        <taxon>Bacteriovoracales</taxon>
        <taxon>Bacteriovoracaceae</taxon>
        <taxon>Bacteriovorax</taxon>
    </lineage>
</organism>
<name>A0ABU5VTD6_9BACT</name>
<dbReference type="SUPFAM" id="SSF49879">
    <property type="entry name" value="SMAD/FHA domain"/>
    <property type="match status" value="1"/>
</dbReference>
<dbReference type="InterPro" id="IPR032030">
    <property type="entry name" value="YscD_cytoplasmic_dom"/>
</dbReference>
<protein>
    <submittedName>
        <fullName evidence="2">FHA domain-containing protein</fullName>
    </submittedName>
</protein>
<reference evidence="2 3" key="1">
    <citation type="submission" date="2023-11" db="EMBL/GenBank/DDBJ databases">
        <title>A Novel Polar Bacteriovorax (B. antarcticus) Isolated from the Biocrust in Antarctica.</title>
        <authorList>
            <person name="Mun W."/>
            <person name="Choi S.Y."/>
            <person name="Mitchell R.J."/>
        </authorList>
    </citation>
    <scope>NUCLEOTIDE SEQUENCE [LARGE SCALE GENOMIC DNA]</scope>
    <source>
        <strain evidence="2 3">PP10</strain>
    </source>
</reference>
<evidence type="ECO:0000313" key="3">
    <source>
        <dbReference type="Proteomes" id="UP001302274"/>
    </source>
</evidence>
<evidence type="ECO:0000259" key="1">
    <source>
        <dbReference type="Pfam" id="PF16697"/>
    </source>
</evidence>
<feature type="domain" description="YscD cytoplasmic" evidence="1">
    <location>
        <begin position="23"/>
        <end position="96"/>
    </location>
</feature>
<keyword evidence="3" id="KW-1185">Reference proteome</keyword>
<dbReference type="InterPro" id="IPR008984">
    <property type="entry name" value="SMAD_FHA_dom_sf"/>
</dbReference>
<proteinExistence type="predicted"/>
<comment type="caution">
    <text evidence="2">The sequence shown here is derived from an EMBL/GenBank/DDBJ whole genome shotgun (WGS) entry which is preliminary data.</text>
</comment>
<dbReference type="CDD" id="cd00060">
    <property type="entry name" value="FHA"/>
    <property type="match status" value="1"/>
</dbReference>
<dbReference type="Pfam" id="PF16697">
    <property type="entry name" value="Yop-YscD_cpl"/>
    <property type="match status" value="1"/>
</dbReference>
<evidence type="ECO:0000313" key="2">
    <source>
        <dbReference type="EMBL" id="MEA9356313.1"/>
    </source>
</evidence>